<name>A0AAW2YCF4_9LAMI</name>
<evidence type="ECO:0000313" key="2">
    <source>
        <dbReference type="EMBL" id="KAL0463415.1"/>
    </source>
</evidence>
<dbReference type="EMBL" id="JACGWN010000001">
    <property type="protein sequence ID" value="KAL0463415.1"/>
    <property type="molecule type" value="Genomic_DNA"/>
</dbReference>
<keyword evidence="1" id="KW-0472">Membrane</keyword>
<sequence length="158" mass="18192">MTISKNSHSEGRDELAAILGVPVVEKHEKYLGLPAVVGRSKKLVFQYVKDRAWSKLQSWRCRNLSQAGHLVLLQSVITSMPTFVMSCFLLPISLCREIEGMMADFLWHNKEHRHIHWIAWDKLCMSEEDGGLGLRKLQLFNHALVAKQLWRILTKPDC</sequence>
<dbReference type="AlphaFoldDB" id="A0AAW2YCF4"/>
<reference evidence="2" key="2">
    <citation type="journal article" date="2024" name="Plant">
        <title>Genomic evolution and insights into agronomic trait innovations of Sesamum species.</title>
        <authorList>
            <person name="Miao H."/>
            <person name="Wang L."/>
            <person name="Qu L."/>
            <person name="Liu H."/>
            <person name="Sun Y."/>
            <person name="Le M."/>
            <person name="Wang Q."/>
            <person name="Wei S."/>
            <person name="Zheng Y."/>
            <person name="Lin W."/>
            <person name="Duan Y."/>
            <person name="Cao H."/>
            <person name="Xiong S."/>
            <person name="Wang X."/>
            <person name="Wei L."/>
            <person name="Li C."/>
            <person name="Ma Q."/>
            <person name="Ju M."/>
            <person name="Zhao R."/>
            <person name="Li G."/>
            <person name="Mu C."/>
            <person name="Tian Q."/>
            <person name="Mei H."/>
            <person name="Zhang T."/>
            <person name="Gao T."/>
            <person name="Zhang H."/>
        </authorList>
    </citation>
    <scope>NUCLEOTIDE SEQUENCE</scope>
    <source>
        <strain evidence="2">KEN1</strain>
    </source>
</reference>
<accession>A0AAW2YCF4</accession>
<feature type="transmembrane region" description="Helical" evidence="1">
    <location>
        <begin position="70"/>
        <end position="92"/>
    </location>
</feature>
<keyword evidence="1" id="KW-1133">Transmembrane helix</keyword>
<gene>
    <name evidence="2" type="ORF">Slati_0229100</name>
</gene>
<dbReference type="PANTHER" id="PTHR33116:SF86">
    <property type="entry name" value="REVERSE TRANSCRIPTASE DOMAIN-CONTAINING PROTEIN"/>
    <property type="match status" value="1"/>
</dbReference>
<protein>
    <submittedName>
        <fullName evidence="2">Uncharacterized protein</fullName>
    </submittedName>
</protein>
<comment type="caution">
    <text evidence="2">The sequence shown here is derived from an EMBL/GenBank/DDBJ whole genome shotgun (WGS) entry which is preliminary data.</text>
</comment>
<dbReference type="PANTHER" id="PTHR33116">
    <property type="entry name" value="REVERSE TRANSCRIPTASE ZINC-BINDING DOMAIN-CONTAINING PROTEIN-RELATED-RELATED"/>
    <property type="match status" value="1"/>
</dbReference>
<keyword evidence="1" id="KW-0812">Transmembrane</keyword>
<evidence type="ECO:0000256" key="1">
    <source>
        <dbReference type="SAM" id="Phobius"/>
    </source>
</evidence>
<reference evidence="2" key="1">
    <citation type="submission" date="2020-06" db="EMBL/GenBank/DDBJ databases">
        <authorList>
            <person name="Li T."/>
            <person name="Hu X."/>
            <person name="Zhang T."/>
            <person name="Song X."/>
            <person name="Zhang H."/>
            <person name="Dai N."/>
            <person name="Sheng W."/>
            <person name="Hou X."/>
            <person name="Wei L."/>
        </authorList>
    </citation>
    <scope>NUCLEOTIDE SEQUENCE</scope>
    <source>
        <strain evidence="2">KEN1</strain>
        <tissue evidence="2">Leaf</tissue>
    </source>
</reference>
<proteinExistence type="predicted"/>
<organism evidence="2">
    <name type="scientific">Sesamum latifolium</name>
    <dbReference type="NCBI Taxonomy" id="2727402"/>
    <lineage>
        <taxon>Eukaryota</taxon>
        <taxon>Viridiplantae</taxon>
        <taxon>Streptophyta</taxon>
        <taxon>Embryophyta</taxon>
        <taxon>Tracheophyta</taxon>
        <taxon>Spermatophyta</taxon>
        <taxon>Magnoliopsida</taxon>
        <taxon>eudicotyledons</taxon>
        <taxon>Gunneridae</taxon>
        <taxon>Pentapetalae</taxon>
        <taxon>asterids</taxon>
        <taxon>lamiids</taxon>
        <taxon>Lamiales</taxon>
        <taxon>Pedaliaceae</taxon>
        <taxon>Sesamum</taxon>
    </lineage>
</organism>